<dbReference type="OrthoDB" id="4038621at2759"/>
<dbReference type="AlphaFoldDB" id="A0A0A8L9H9"/>
<gene>
    <name evidence="1" type="ORF">KLDO_g3085</name>
</gene>
<dbReference type="EMBL" id="CCBQ010000040">
    <property type="protein sequence ID" value="CDO94830.1"/>
    <property type="molecule type" value="Genomic_DNA"/>
</dbReference>
<accession>A0A0A8L9H9</accession>
<organism evidence="1 2">
    <name type="scientific">Kluyveromyces dobzhanskii CBS 2104</name>
    <dbReference type="NCBI Taxonomy" id="1427455"/>
    <lineage>
        <taxon>Eukaryota</taxon>
        <taxon>Fungi</taxon>
        <taxon>Dikarya</taxon>
        <taxon>Ascomycota</taxon>
        <taxon>Saccharomycotina</taxon>
        <taxon>Saccharomycetes</taxon>
        <taxon>Saccharomycetales</taxon>
        <taxon>Saccharomycetaceae</taxon>
        <taxon>Kluyveromyces</taxon>
    </lineage>
</organism>
<comment type="caution">
    <text evidence="1">The sequence shown here is derived from an EMBL/GenBank/DDBJ whole genome shotgun (WGS) entry which is preliminary data.</text>
</comment>
<reference evidence="1 2" key="1">
    <citation type="submission" date="2014-03" db="EMBL/GenBank/DDBJ databases">
        <title>The genome of Kluyveromyces dobzhanskii.</title>
        <authorList>
            <person name="Nystedt B."/>
            <person name="Astrom S."/>
        </authorList>
    </citation>
    <scope>NUCLEOTIDE SEQUENCE [LARGE SCALE GENOMIC DNA]</scope>
    <source>
        <strain evidence="1 2">CBS 2104</strain>
    </source>
</reference>
<dbReference type="Proteomes" id="UP000031516">
    <property type="component" value="Unassembled WGS sequence"/>
</dbReference>
<sequence length="110" mass="12750">MGYSDSSAKPYHYARAQHMCWNWNDPANEDGSRFSLPDQESVRQDAHAGLQVNVGEPNSYWDCYVDEDQWQVFQDLLMDCNGNLTRNDDSEGNLFRHVIKPRDLDLPLPM</sequence>
<proteinExistence type="predicted"/>
<keyword evidence="2" id="KW-1185">Reference proteome</keyword>
<evidence type="ECO:0000313" key="1">
    <source>
        <dbReference type="EMBL" id="CDO94830.1"/>
    </source>
</evidence>
<protein>
    <submittedName>
        <fullName evidence="1">WGS project CCBQ000000000 data, contig 00046</fullName>
    </submittedName>
</protein>
<evidence type="ECO:0000313" key="2">
    <source>
        <dbReference type="Proteomes" id="UP000031516"/>
    </source>
</evidence>
<name>A0A0A8L9H9_9SACH</name>